<dbReference type="InterPro" id="IPR003838">
    <property type="entry name" value="ABC3_permease_C"/>
</dbReference>
<dbReference type="GO" id="GO:0098797">
    <property type="term" value="C:plasma membrane protein complex"/>
    <property type="evidence" value="ECO:0007669"/>
    <property type="project" value="TreeGrafter"/>
</dbReference>
<evidence type="ECO:0000259" key="7">
    <source>
        <dbReference type="Pfam" id="PF02687"/>
    </source>
</evidence>
<keyword evidence="4 6" id="KW-1133">Transmembrane helix</keyword>
<name>A0A381YSF4_9ZZZZ</name>
<proteinExistence type="predicted"/>
<dbReference type="Pfam" id="PF02687">
    <property type="entry name" value="FtsX"/>
    <property type="match status" value="1"/>
</dbReference>
<feature type="transmembrane region" description="Helical" evidence="6">
    <location>
        <begin position="339"/>
        <end position="361"/>
    </location>
</feature>
<dbReference type="InterPro" id="IPR051447">
    <property type="entry name" value="Lipoprotein-release_system"/>
</dbReference>
<dbReference type="PANTHER" id="PTHR30489">
    <property type="entry name" value="LIPOPROTEIN-RELEASING SYSTEM TRANSMEMBRANE PROTEIN LOLE"/>
    <property type="match status" value="1"/>
</dbReference>
<evidence type="ECO:0000256" key="2">
    <source>
        <dbReference type="ARBA" id="ARBA00022475"/>
    </source>
</evidence>
<organism evidence="8">
    <name type="scientific">marine metagenome</name>
    <dbReference type="NCBI Taxonomy" id="408172"/>
    <lineage>
        <taxon>unclassified sequences</taxon>
        <taxon>metagenomes</taxon>
        <taxon>ecological metagenomes</taxon>
    </lineage>
</organism>
<dbReference type="AlphaFoldDB" id="A0A381YSF4"/>
<sequence>MQLGFYDSIIKTVVQSYSGYVQVHANGYWEKQSVNNSMEVDDRLIDEINSITGIDNISKRLQTFSLVSKGEKSKGTIITGIEIEKEQLISDWDNKIIEGSTSFDSTDGIILSKGIAEYFDVKMGDTLVLFGQGYQGMMAAGKYVANGIIDLKNPKLNEMTIFMDIKSAQEYISSENIATHLIIDKKEYYDEKKIAEDIRKTISSDYEVMTWQEILPELDQMITADNVGGLIMAFILYVIVCFGIFGTVLMMTEERMYEFGVLLSIGMNRIKLYLIILLETIMLSSIGVIIGIVITRPISHYFNKNPLNMESFGEGLGDAIGEFGFDPVVPFSINWDIPISHAFFIFGISILISIYPAIRILSLNPVKAMKE</sequence>
<gene>
    <name evidence="8" type="ORF">METZ01_LOCUS132317</name>
</gene>
<feature type="transmembrane region" description="Helical" evidence="6">
    <location>
        <begin position="227"/>
        <end position="251"/>
    </location>
</feature>
<evidence type="ECO:0000256" key="4">
    <source>
        <dbReference type="ARBA" id="ARBA00022989"/>
    </source>
</evidence>
<evidence type="ECO:0000256" key="6">
    <source>
        <dbReference type="SAM" id="Phobius"/>
    </source>
</evidence>
<evidence type="ECO:0000256" key="5">
    <source>
        <dbReference type="ARBA" id="ARBA00023136"/>
    </source>
</evidence>
<evidence type="ECO:0000313" key="8">
    <source>
        <dbReference type="EMBL" id="SVA79463.1"/>
    </source>
</evidence>
<keyword evidence="2" id="KW-1003">Cell membrane</keyword>
<protein>
    <recommendedName>
        <fullName evidence="7">ABC3 transporter permease C-terminal domain-containing protein</fullName>
    </recommendedName>
</protein>
<keyword evidence="5 6" id="KW-0472">Membrane</keyword>
<keyword evidence="3 6" id="KW-0812">Transmembrane</keyword>
<reference evidence="8" key="1">
    <citation type="submission" date="2018-05" db="EMBL/GenBank/DDBJ databases">
        <authorList>
            <person name="Lanie J.A."/>
            <person name="Ng W.-L."/>
            <person name="Kazmierczak K.M."/>
            <person name="Andrzejewski T.M."/>
            <person name="Davidsen T.M."/>
            <person name="Wayne K.J."/>
            <person name="Tettelin H."/>
            <person name="Glass J.I."/>
            <person name="Rusch D."/>
            <person name="Podicherti R."/>
            <person name="Tsui H.-C.T."/>
            <person name="Winkler M.E."/>
        </authorList>
    </citation>
    <scope>NUCLEOTIDE SEQUENCE</scope>
</reference>
<accession>A0A381YSF4</accession>
<feature type="domain" description="ABC3 transporter permease C-terminal" evidence="7">
    <location>
        <begin position="231"/>
        <end position="365"/>
    </location>
</feature>
<evidence type="ECO:0000256" key="1">
    <source>
        <dbReference type="ARBA" id="ARBA00004651"/>
    </source>
</evidence>
<evidence type="ECO:0000256" key="3">
    <source>
        <dbReference type="ARBA" id="ARBA00022692"/>
    </source>
</evidence>
<dbReference type="PANTHER" id="PTHR30489:SF0">
    <property type="entry name" value="LIPOPROTEIN-RELEASING SYSTEM TRANSMEMBRANE PROTEIN LOLE"/>
    <property type="match status" value="1"/>
</dbReference>
<dbReference type="EMBL" id="UINC01018847">
    <property type="protein sequence ID" value="SVA79463.1"/>
    <property type="molecule type" value="Genomic_DNA"/>
</dbReference>
<feature type="transmembrane region" description="Helical" evidence="6">
    <location>
        <begin position="272"/>
        <end position="294"/>
    </location>
</feature>
<comment type="subcellular location">
    <subcellularLocation>
        <location evidence="1">Cell membrane</location>
        <topology evidence="1">Multi-pass membrane protein</topology>
    </subcellularLocation>
</comment>
<dbReference type="GO" id="GO:0044874">
    <property type="term" value="P:lipoprotein localization to outer membrane"/>
    <property type="evidence" value="ECO:0007669"/>
    <property type="project" value="TreeGrafter"/>
</dbReference>